<evidence type="ECO:0000313" key="3">
    <source>
        <dbReference type="EMBL" id="CAG9099602.1"/>
    </source>
</evidence>
<keyword evidence="1" id="KW-1133">Transmembrane helix</keyword>
<proteinExistence type="predicted"/>
<dbReference type="Proteomes" id="UP000582659">
    <property type="component" value="Unassembled WGS sequence"/>
</dbReference>
<keyword evidence="5" id="KW-1185">Reference proteome</keyword>
<dbReference type="WBParaSite" id="BXY_1744000.1">
    <property type="protein sequence ID" value="BXY_1744000.1"/>
    <property type="gene ID" value="BXY_1744000"/>
</dbReference>
<dbReference type="SMR" id="A0A1I7SWK9"/>
<evidence type="ECO:0000313" key="6">
    <source>
        <dbReference type="WBParaSite" id="BXY_1744000.1"/>
    </source>
</evidence>
<evidence type="ECO:0000313" key="4">
    <source>
        <dbReference type="Proteomes" id="UP000095284"/>
    </source>
</evidence>
<sequence length="173" mass="19825">MLCLASFLWNWMSGLIYVTILLFLHSSLYICCSKDRNRCQKQGKTGQLDRVGPHGDIACNKGSWRYETSLAEDEINKEKRTDDTRTALAIASQSSLDDKVEEFEECETQRTESTAKDVDEEVIALEFDQKQKQAVIESLHRFLDISKNSKGPLQVRCNTNAQNIILHVRKVKR</sequence>
<keyword evidence="1" id="KW-0812">Transmembrane</keyword>
<accession>A0A1I7SWK9</accession>
<evidence type="ECO:0000313" key="5">
    <source>
        <dbReference type="Proteomes" id="UP000659654"/>
    </source>
</evidence>
<reference evidence="6" key="1">
    <citation type="submission" date="2016-11" db="UniProtKB">
        <authorList>
            <consortium name="WormBaseParasite"/>
        </authorList>
    </citation>
    <scope>IDENTIFICATION</scope>
</reference>
<gene>
    <name evidence="2" type="ORF">BXYJ_LOCUS4534</name>
</gene>
<dbReference type="Proteomes" id="UP000095284">
    <property type="component" value="Unplaced"/>
</dbReference>
<organism evidence="4 6">
    <name type="scientific">Bursaphelenchus xylophilus</name>
    <name type="common">Pinewood nematode worm</name>
    <name type="synonym">Aphelenchoides xylophilus</name>
    <dbReference type="NCBI Taxonomy" id="6326"/>
    <lineage>
        <taxon>Eukaryota</taxon>
        <taxon>Metazoa</taxon>
        <taxon>Ecdysozoa</taxon>
        <taxon>Nematoda</taxon>
        <taxon>Chromadorea</taxon>
        <taxon>Rhabditida</taxon>
        <taxon>Tylenchina</taxon>
        <taxon>Tylenchomorpha</taxon>
        <taxon>Aphelenchoidea</taxon>
        <taxon>Aphelenchoididae</taxon>
        <taxon>Bursaphelenchus</taxon>
    </lineage>
</organism>
<dbReference type="EMBL" id="CAJFCV020000002">
    <property type="protein sequence ID" value="CAG9099602.1"/>
    <property type="molecule type" value="Genomic_DNA"/>
</dbReference>
<dbReference type="AlphaFoldDB" id="A0A1I7SWK9"/>
<dbReference type="EMBL" id="CAJFDI010000002">
    <property type="protein sequence ID" value="CAD5216447.1"/>
    <property type="molecule type" value="Genomic_DNA"/>
</dbReference>
<dbReference type="Proteomes" id="UP000659654">
    <property type="component" value="Unassembled WGS sequence"/>
</dbReference>
<reference evidence="3" key="2">
    <citation type="submission" date="2020-08" db="EMBL/GenBank/DDBJ databases">
        <authorList>
            <person name="Kikuchi T."/>
        </authorList>
    </citation>
    <scope>NUCLEOTIDE SEQUENCE</scope>
    <source>
        <strain evidence="2">Ka4C1</strain>
    </source>
</reference>
<evidence type="ECO:0000313" key="2">
    <source>
        <dbReference type="EMBL" id="CAD5216447.1"/>
    </source>
</evidence>
<evidence type="ECO:0000256" key="1">
    <source>
        <dbReference type="SAM" id="Phobius"/>
    </source>
</evidence>
<name>A0A1I7SWK9_BURXY</name>
<keyword evidence="1" id="KW-0472">Membrane</keyword>
<protein>
    <submittedName>
        <fullName evidence="2">(pine wood nematode) hypothetical protein</fullName>
    </submittedName>
</protein>
<feature type="transmembrane region" description="Helical" evidence="1">
    <location>
        <begin position="12"/>
        <end position="32"/>
    </location>
</feature>